<organism evidence="3 4">
    <name type="scientific">Catellatospora coxensis</name>
    <dbReference type="NCBI Taxonomy" id="310354"/>
    <lineage>
        <taxon>Bacteria</taxon>
        <taxon>Bacillati</taxon>
        <taxon>Actinomycetota</taxon>
        <taxon>Actinomycetes</taxon>
        <taxon>Micromonosporales</taxon>
        <taxon>Micromonosporaceae</taxon>
        <taxon>Catellatospora</taxon>
    </lineage>
</organism>
<comment type="similarity">
    <text evidence="1">Belongs to the barstar family.</text>
</comment>
<dbReference type="EMBL" id="BONI01000126">
    <property type="protein sequence ID" value="GIG11288.1"/>
    <property type="molecule type" value="Genomic_DNA"/>
</dbReference>
<dbReference type="RefSeq" id="WP_239168042.1">
    <property type="nucleotide sequence ID" value="NZ_BAAALC010000023.1"/>
</dbReference>
<dbReference type="Pfam" id="PF01337">
    <property type="entry name" value="Barstar"/>
    <property type="match status" value="1"/>
</dbReference>
<evidence type="ECO:0000259" key="2">
    <source>
        <dbReference type="Pfam" id="PF01337"/>
    </source>
</evidence>
<evidence type="ECO:0000313" key="3">
    <source>
        <dbReference type="EMBL" id="GIG11288.1"/>
    </source>
</evidence>
<dbReference type="Proteomes" id="UP000630887">
    <property type="component" value="Unassembled WGS sequence"/>
</dbReference>
<dbReference type="Gene3D" id="3.30.370.10">
    <property type="entry name" value="Barstar-like"/>
    <property type="match status" value="1"/>
</dbReference>
<protein>
    <recommendedName>
        <fullName evidence="2">Barstar (barnase inhibitor) domain-containing protein</fullName>
    </recommendedName>
</protein>
<feature type="domain" description="Barstar (barnase inhibitor)" evidence="2">
    <location>
        <begin position="317"/>
        <end position="381"/>
    </location>
</feature>
<sequence>MLEPSMPQTSTGERWSWAYPAPPRWLLWDEYSDGGERAVAVCHDIDGLFADSPPPAYERLTLLGCRPEGPLAAALHGDPWLGDLVLEPVDHQHPAKYGDRVTPPYCCAAYLCDVTVTGARPSAAGGGLLDVDLSGVVDRRDEEPPADRPTGTGFRLTHRETPLGVCQDVAGVHRARPDLSSAPVTLVGCRPEPPLRDALAALARPGAAARRRRITATVRAVKADGTTVSAVSTGLFASVTGVRPSAVGDGLLDVTFDGGIGDPFPTGARQIWDRWYAGRPAEPGEWTGYDRALRHEWAGAALAHHGFGLPDRPAGRTYHLDGRFVTDVEGFYCAIGEAVNGPGGYFGWNLDALVDCLRGRWGAETPLSLVWHDSAVARQHLMPGYDRHRWGLAITFDYLLGLLAEHRVRVELR</sequence>
<reference evidence="3 4" key="1">
    <citation type="submission" date="2021-01" db="EMBL/GenBank/DDBJ databases">
        <title>Whole genome shotgun sequence of Catellatospora coxensis NBRC 107359.</title>
        <authorList>
            <person name="Komaki H."/>
            <person name="Tamura T."/>
        </authorList>
    </citation>
    <scope>NUCLEOTIDE SEQUENCE [LARGE SCALE GENOMIC DNA]</scope>
    <source>
        <strain evidence="3 4">NBRC 107359</strain>
    </source>
</reference>
<evidence type="ECO:0000313" key="4">
    <source>
        <dbReference type="Proteomes" id="UP000630887"/>
    </source>
</evidence>
<name>A0A8J3KYW9_9ACTN</name>
<keyword evidence="4" id="KW-1185">Reference proteome</keyword>
<dbReference type="InterPro" id="IPR035905">
    <property type="entry name" value="Barstar-like_sf"/>
</dbReference>
<gene>
    <name evidence="3" type="ORF">Cco03nite_79880</name>
</gene>
<dbReference type="SUPFAM" id="SSF52038">
    <property type="entry name" value="Barstar-related"/>
    <property type="match status" value="1"/>
</dbReference>
<dbReference type="AlphaFoldDB" id="A0A8J3KYW9"/>
<comment type="caution">
    <text evidence="3">The sequence shown here is derived from an EMBL/GenBank/DDBJ whole genome shotgun (WGS) entry which is preliminary data.</text>
</comment>
<accession>A0A8J3KYW9</accession>
<proteinExistence type="inferred from homology"/>
<dbReference type="InterPro" id="IPR000468">
    <property type="entry name" value="Barstar"/>
</dbReference>
<evidence type="ECO:0000256" key="1">
    <source>
        <dbReference type="ARBA" id="ARBA00006845"/>
    </source>
</evidence>